<dbReference type="InterPro" id="IPR036771">
    <property type="entry name" value="ATPsynth_dsu/esu_N"/>
</dbReference>
<dbReference type="HAMAP" id="MF_00530">
    <property type="entry name" value="ATP_synth_epsil_bac"/>
    <property type="match status" value="1"/>
</dbReference>
<reference evidence="13" key="1">
    <citation type="submission" date="2016-04" db="EMBL/GenBank/DDBJ databases">
        <authorList>
            <person name="Evans L.H."/>
            <person name="Alamgir A."/>
            <person name="Owens N."/>
            <person name="Weber N.D."/>
            <person name="Virtaneva K."/>
            <person name="Barbian K."/>
            <person name="Babar A."/>
            <person name="Rosenke K."/>
        </authorList>
    </citation>
    <scope>NUCLEOTIDE SEQUENCE</scope>
    <source>
        <strain evidence="13">86</strain>
    </source>
</reference>
<comment type="function">
    <text evidence="8">Produces ATP from ADP in the presence of a proton gradient across the membrane.</text>
</comment>
<dbReference type="SUPFAM" id="SSF51344">
    <property type="entry name" value="Epsilon subunit of F1F0-ATP synthase N-terminal domain"/>
    <property type="match status" value="1"/>
</dbReference>
<dbReference type="PANTHER" id="PTHR13822">
    <property type="entry name" value="ATP SYNTHASE DELTA/EPSILON CHAIN"/>
    <property type="match status" value="1"/>
</dbReference>
<dbReference type="GO" id="GO:0005524">
    <property type="term" value="F:ATP binding"/>
    <property type="evidence" value="ECO:0007669"/>
    <property type="project" value="UniProtKB-UniRule"/>
</dbReference>
<keyword evidence="6 8" id="KW-0139">CF(1)</keyword>
<dbReference type="InterPro" id="IPR001469">
    <property type="entry name" value="ATP_synth_F1_dsu/esu"/>
</dbReference>
<keyword evidence="7 8" id="KW-0066">ATP synthesis</keyword>
<evidence type="ECO:0000256" key="3">
    <source>
        <dbReference type="ARBA" id="ARBA00022448"/>
    </source>
</evidence>
<dbReference type="NCBIfam" id="TIGR01216">
    <property type="entry name" value="ATP_synt_epsi"/>
    <property type="match status" value="1"/>
</dbReference>
<comment type="subunit">
    <text evidence="8 9">F-type ATPases have 2 components, CF(1) - the catalytic core - and CF(0) - the membrane proton channel. CF(1) has five subunits: alpha(3), beta(3), gamma(1), delta(1), epsilon(1). CF(0) has three main subunits: a, b and c.</text>
</comment>
<evidence type="ECO:0000313" key="13">
    <source>
        <dbReference type="EMBL" id="SBW09178.1"/>
    </source>
</evidence>
<dbReference type="CDD" id="cd12152">
    <property type="entry name" value="F1-ATPase_delta"/>
    <property type="match status" value="1"/>
</dbReference>
<dbReference type="NCBIfam" id="NF009980">
    <property type="entry name" value="PRK13446.1"/>
    <property type="match status" value="1"/>
</dbReference>
<comment type="subcellular location">
    <subcellularLocation>
        <location evidence="1 8">Cell membrane</location>
        <topology evidence="1 8">Peripheral membrane protein</topology>
    </subcellularLocation>
</comment>
<gene>
    <name evidence="8 13" type="primary">atpC</name>
    <name evidence="13" type="ORF">KL86DPRO_50091</name>
</gene>
<keyword evidence="5 8" id="KW-0472">Membrane</keyword>
<evidence type="ECO:0000259" key="11">
    <source>
        <dbReference type="Pfam" id="PF00401"/>
    </source>
</evidence>
<dbReference type="Pfam" id="PF00401">
    <property type="entry name" value="ATP-synt_DE"/>
    <property type="match status" value="1"/>
</dbReference>
<dbReference type="InterPro" id="IPR036794">
    <property type="entry name" value="ATP_F1_dsu/esu_C_sf"/>
</dbReference>
<feature type="domain" description="ATP synthase epsilon subunit C-terminal" evidence="11">
    <location>
        <begin position="86"/>
        <end position="133"/>
    </location>
</feature>
<dbReference type="GO" id="GO:0045259">
    <property type="term" value="C:proton-transporting ATP synthase complex"/>
    <property type="evidence" value="ECO:0007669"/>
    <property type="project" value="UniProtKB-KW"/>
</dbReference>
<dbReference type="GO" id="GO:0046933">
    <property type="term" value="F:proton-transporting ATP synthase activity, rotational mechanism"/>
    <property type="evidence" value="ECO:0007669"/>
    <property type="project" value="UniProtKB-UniRule"/>
</dbReference>
<keyword evidence="4 8" id="KW-0406">Ion transport</keyword>
<dbReference type="PANTHER" id="PTHR13822:SF10">
    <property type="entry name" value="ATP SYNTHASE EPSILON CHAIN, CHLOROPLASTIC"/>
    <property type="match status" value="1"/>
</dbReference>
<evidence type="ECO:0000256" key="10">
    <source>
        <dbReference type="SAM" id="Coils"/>
    </source>
</evidence>
<keyword evidence="10" id="KW-0175">Coiled coil</keyword>
<evidence type="ECO:0000256" key="5">
    <source>
        <dbReference type="ARBA" id="ARBA00023136"/>
    </source>
</evidence>
<proteinExistence type="inferred from homology"/>
<organism evidence="13">
    <name type="scientific">uncultured delta proteobacterium</name>
    <dbReference type="NCBI Taxonomy" id="34034"/>
    <lineage>
        <taxon>Bacteria</taxon>
        <taxon>Deltaproteobacteria</taxon>
        <taxon>environmental samples</taxon>
    </lineage>
</organism>
<accession>A0A212KC49</accession>
<evidence type="ECO:0000256" key="1">
    <source>
        <dbReference type="ARBA" id="ARBA00004202"/>
    </source>
</evidence>
<feature type="domain" description="ATP synthase F1 complex delta/epsilon subunit N-terminal" evidence="12">
    <location>
        <begin position="4"/>
        <end position="82"/>
    </location>
</feature>
<keyword evidence="8" id="KW-0375">Hydrogen ion transport</keyword>
<dbReference type="InterPro" id="IPR020547">
    <property type="entry name" value="ATP_synth_F1_esu_C"/>
</dbReference>
<dbReference type="Pfam" id="PF02823">
    <property type="entry name" value="ATP-synt_DE_N"/>
    <property type="match status" value="1"/>
</dbReference>
<evidence type="ECO:0000256" key="6">
    <source>
        <dbReference type="ARBA" id="ARBA00023196"/>
    </source>
</evidence>
<evidence type="ECO:0000256" key="9">
    <source>
        <dbReference type="RuleBase" id="RU003656"/>
    </source>
</evidence>
<keyword evidence="8" id="KW-1003">Cell membrane</keyword>
<dbReference type="SUPFAM" id="SSF46604">
    <property type="entry name" value="Epsilon subunit of F1F0-ATP synthase C-terminal domain"/>
    <property type="match status" value="1"/>
</dbReference>
<dbReference type="AlphaFoldDB" id="A0A212KC49"/>
<dbReference type="EMBL" id="FLUQ01000005">
    <property type="protein sequence ID" value="SBW09178.1"/>
    <property type="molecule type" value="Genomic_DNA"/>
</dbReference>
<comment type="similarity">
    <text evidence="2 8 9">Belongs to the ATPase epsilon chain family.</text>
</comment>
<sequence length="135" mass="14823">MGRLQLEIVTPDRVVLKTEADYVSLPGVEGDFGVLPGHIPFFAALRIGCMHFEVDGKTTWACITGGFAEIADNRVQVLVDTAELADEIDIDRAEAAFRRAQQRLELAKKGTNVNIARAEAALQRAFSRLQAAKLR</sequence>
<evidence type="ECO:0000256" key="4">
    <source>
        <dbReference type="ARBA" id="ARBA00023065"/>
    </source>
</evidence>
<evidence type="ECO:0000256" key="7">
    <source>
        <dbReference type="ARBA" id="ARBA00023310"/>
    </source>
</evidence>
<name>A0A212KC49_9DELT</name>
<feature type="coiled-coil region" evidence="10">
    <location>
        <begin position="90"/>
        <end position="135"/>
    </location>
</feature>
<dbReference type="Gene3D" id="1.20.5.440">
    <property type="entry name" value="ATP synthase delta/epsilon subunit, C-terminal domain"/>
    <property type="match status" value="1"/>
</dbReference>
<protein>
    <recommendedName>
        <fullName evidence="8">ATP synthase epsilon chain</fullName>
    </recommendedName>
    <alternativeName>
        <fullName evidence="8">ATP synthase F1 sector epsilon subunit</fullName>
    </alternativeName>
    <alternativeName>
        <fullName evidence="8">F-ATPase epsilon subunit</fullName>
    </alternativeName>
</protein>
<keyword evidence="3 8" id="KW-0813">Transport</keyword>
<evidence type="ECO:0000256" key="8">
    <source>
        <dbReference type="HAMAP-Rule" id="MF_00530"/>
    </source>
</evidence>
<evidence type="ECO:0000259" key="12">
    <source>
        <dbReference type="Pfam" id="PF02823"/>
    </source>
</evidence>
<dbReference type="InterPro" id="IPR020546">
    <property type="entry name" value="ATP_synth_F1_dsu/esu_N"/>
</dbReference>
<evidence type="ECO:0000256" key="2">
    <source>
        <dbReference type="ARBA" id="ARBA00005712"/>
    </source>
</evidence>
<dbReference type="Gene3D" id="2.60.15.10">
    <property type="entry name" value="F0F1 ATP synthase delta/epsilon subunit, N-terminal"/>
    <property type="match status" value="1"/>
</dbReference>
<dbReference type="GO" id="GO:0005886">
    <property type="term" value="C:plasma membrane"/>
    <property type="evidence" value="ECO:0007669"/>
    <property type="project" value="UniProtKB-SubCell"/>
</dbReference>